<evidence type="ECO:0000313" key="1">
    <source>
        <dbReference type="EMBL" id="CAG6760380.1"/>
    </source>
</evidence>
<name>A0A8D9EQK0_9HEMI</name>
<reference evidence="1" key="1">
    <citation type="submission" date="2021-05" db="EMBL/GenBank/DDBJ databases">
        <authorList>
            <person name="Alioto T."/>
            <person name="Alioto T."/>
            <person name="Gomez Garrido J."/>
        </authorList>
    </citation>
    <scope>NUCLEOTIDE SEQUENCE</scope>
</reference>
<dbReference type="AlphaFoldDB" id="A0A8D9EQK0"/>
<proteinExistence type="predicted"/>
<protein>
    <submittedName>
        <fullName evidence="1">Uncharacterized protein</fullName>
    </submittedName>
</protein>
<sequence length="102" mass="11729">MKKLSQKSQKSLDKRLTDCLIRLFSLKKLKTPVVIQEGCITLQLGVDQTIKKRTLYSSKLSTQKQLKMTDAPSRQLHDLINEFFMGFYVAFSTARALKARSF</sequence>
<organism evidence="1">
    <name type="scientific">Cacopsylla melanoneura</name>
    <dbReference type="NCBI Taxonomy" id="428564"/>
    <lineage>
        <taxon>Eukaryota</taxon>
        <taxon>Metazoa</taxon>
        <taxon>Ecdysozoa</taxon>
        <taxon>Arthropoda</taxon>
        <taxon>Hexapoda</taxon>
        <taxon>Insecta</taxon>
        <taxon>Pterygota</taxon>
        <taxon>Neoptera</taxon>
        <taxon>Paraneoptera</taxon>
        <taxon>Hemiptera</taxon>
        <taxon>Sternorrhyncha</taxon>
        <taxon>Psylloidea</taxon>
        <taxon>Psyllidae</taxon>
        <taxon>Psyllinae</taxon>
        <taxon>Cacopsylla</taxon>
    </lineage>
</organism>
<accession>A0A8D9EQK0</accession>
<dbReference type="EMBL" id="HBUF01556076">
    <property type="protein sequence ID" value="CAG6760380.1"/>
    <property type="molecule type" value="Transcribed_RNA"/>
</dbReference>